<sequence length="101" mass="11855">MSHRLPTSVSHRAPSRNYNKENMDLAYFTLIQNKMRIANGSIKKTAFKKMIRVFMENEGATVPNWQYEKLLREDSFVEKVSPYALLEFLDLTRFVHGRTSL</sequence>
<organism evidence="1 3">
    <name type="scientific">Sphaerobolus stellatus (strain SS14)</name>
    <dbReference type="NCBI Taxonomy" id="990650"/>
    <lineage>
        <taxon>Eukaryota</taxon>
        <taxon>Fungi</taxon>
        <taxon>Dikarya</taxon>
        <taxon>Basidiomycota</taxon>
        <taxon>Agaricomycotina</taxon>
        <taxon>Agaricomycetes</taxon>
        <taxon>Phallomycetidae</taxon>
        <taxon>Geastrales</taxon>
        <taxon>Sphaerobolaceae</taxon>
        <taxon>Sphaerobolus</taxon>
    </lineage>
</organism>
<dbReference type="EMBL" id="KN837264">
    <property type="protein sequence ID" value="KIJ30304.1"/>
    <property type="molecule type" value="Genomic_DNA"/>
</dbReference>
<dbReference type="AlphaFoldDB" id="A0A0C9U7G4"/>
<keyword evidence="3" id="KW-1185">Reference proteome</keyword>
<accession>A0A0C9U7G4</accession>
<evidence type="ECO:0000313" key="3">
    <source>
        <dbReference type="Proteomes" id="UP000054279"/>
    </source>
</evidence>
<proteinExistence type="predicted"/>
<gene>
    <name evidence="2" type="ORF">M422DRAFT_30550</name>
    <name evidence="1" type="ORF">M422DRAFT_36607</name>
</gene>
<reference evidence="1 3" key="1">
    <citation type="submission" date="2014-06" db="EMBL/GenBank/DDBJ databases">
        <title>Evolutionary Origins and Diversification of the Mycorrhizal Mutualists.</title>
        <authorList>
            <consortium name="DOE Joint Genome Institute"/>
            <consortium name="Mycorrhizal Genomics Consortium"/>
            <person name="Kohler A."/>
            <person name="Kuo A."/>
            <person name="Nagy L.G."/>
            <person name="Floudas D."/>
            <person name="Copeland A."/>
            <person name="Barry K.W."/>
            <person name="Cichocki N."/>
            <person name="Veneault-Fourrey C."/>
            <person name="LaButti K."/>
            <person name="Lindquist E.A."/>
            <person name="Lipzen A."/>
            <person name="Lundell T."/>
            <person name="Morin E."/>
            <person name="Murat C."/>
            <person name="Riley R."/>
            <person name="Ohm R."/>
            <person name="Sun H."/>
            <person name="Tunlid A."/>
            <person name="Henrissat B."/>
            <person name="Grigoriev I.V."/>
            <person name="Hibbett D.S."/>
            <person name="Martin F."/>
        </authorList>
    </citation>
    <scope>NUCLEOTIDE SEQUENCE [LARGE SCALE GENOMIC DNA]</scope>
    <source>
        <strain evidence="1 3">SS14</strain>
    </source>
</reference>
<evidence type="ECO:0000313" key="2">
    <source>
        <dbReference type="EMBL" id="KIJ43961.1"/>
    </source>
</evidence>
<name>A0A0C9U7G4_SPHS4</name>
<dbReference type="EMBL" id="KN837119">
    <property type="protein sequence ID" value="KIJ43961.1"/>
    <property type="molecule type" value="Genomic_DNA"/>
</dbReference>
<protein>
    <submittedName>
        <fullName evidence="1">Uncharacterized protein</fullName>
    </submittedName>
</protein>
<dbReference type="Proteomes" id="UP000054279">
    <property type="component" value="Unassembled WGS sequence"/>
</dbReference>
<dbReference type="HOGENOM" id="CLU_168464_0_0_1"/>
<evidence type="ECO:0000313" key="1">
    <source>
        <dbReference type="EMBL" id="KIJ30304.1"/>
    </source>
</evidence>